<dbReference type="PANTHER" id="PTHR21600:SF87">
    <property type="entry name" value="RNA PSEUDOURIDYLATE SYNTHASE DOMAIN-CONTAINING PROTEIN 1"/>
    <property type="match status" value="1"/>
</dbReference>
<dbReference type="EMBL" id="KZ110610">
    <property type="protein sequence ID" value="OSX56969.1"/>
    <property type="molecule type" value="Genomic_DNA"/>
</dbReference>
<dbReference type="InterPro" id="IPR050188">
    <property type="entry name" value="RluA_PseudoU_synthase"/>
</dbReference>
<dbReference type="InterPro" id="IPR020103">
    <property type="entry name" value="PsdUridine_synth_cat_dom_sf"/>
</dbReference>
<dbReference type="PANTHER" id="PTHR21600">
    <property type="entry name" value="MITOCHONDRIAL RNA PSEUDOURIDINE SYNTHASE"/>
    <property type="match status" value="1"/>
</dbReference>
<protein>
    <recommendedName>
        <fullName evidence="3">Pseudouridine synthase RsuA/RluA-like domain-containing protein</fullName>
    </recommendedName>
</protein>
<feature type="region of interest" description="Disordered" evidence="2">
    <location>
        <begin position="294"/>
        <end position="315"/>
    </location>
</feature>
<evidence type="ECO:0000313" key="5">
    <source>
        <dbReference type="Proteomes" id="UP000194127"/>
    </source>
</evidence>
<dbReference type="CDD" id="cd02869">
    <property type="entry name" value="PseudoU_synth_RluA_like"/>
    <property type="match status" value="1"/>
</dbReference>
<feature type="compositionally biased region" description="Low complexity" evidence="2">
    <location>
        <begin position="260"/>
        <end position="272"/>
    </location>
</feature>
<dbReference type="InterPro" id="IPR006145">
    <property type="entry name" value="PsdUridine_synth_RsuA/RluA"/>
</dbReference>
<dbReference type="GO" id="GO:0003723">
    <property type="term" value="F:RNA binding"/>
    <property type="evidence" value="ECO:0007669"/>
    <property type="project" value="InterPro"/>
</dbReference>
<evidence type="ECO:0000259" key="3">
    <source>
        <dbReference type="Pfam" id="PF00849"/>
    </source>
</evidence>
<dbReference type="Gene3D" id="3.30.2350.10">
    <property type="entry name" value="Pseudouridine synthase"/>
    <property type="match status" value="1"/>
</dbReference>
<organism evidence="4 5">
    <name type="scientific">Postia placenta MAD-698-R-SB12</name>
    <dbReference type="NCBI Taxonomy" id="670580"/>
    <lineage>
        <taxon>Eukaryota</taxon>
        <taxon>Fungi</taxon>
        <taxon>Dikarya</taxon>
        <taxon>Basidiomycota</taxon>
        <taxon>Agaricomycotina</taxon>
        <taxon>Agaricomycetes</taxon>
        <taxon>Polyporales</taxon>
        <taxon>Adustoporiaceae</taxon>
        <taxon>Rhodonia</taxon>
    </lineage>
</organism>
<dbReference type="RefSeq" id="XP_024333763.1">
    <property type="nucleotide sequence ID" value="XM_024477203.1"/>
</dbReference>
<accession>A0A1X6ML02</accession>
<evidence type="ECO:0000313" key="4">
    <source>
        <dbReference type="EMBL" id="OSX56969.1"/>
    </source>
</evidence>
<feature type="compositionally biased region" description="Low complexity" evidence="2">
    <location>
        <begin position="297"/>
        <end position="306"/>
    </location>
</feature>
<dbReference type="SUPFAM" id="SSF55120">
    <property type="entry name" value="Pseudouridine synthase"/>
    <property type="match status" value="1"/>
</dbReference>
<evidence type="ECO:0000256" key="1">
    <source>
        <dbReference type="ARBA" id="ARBA00010876"/>
    </source>
</evidence>
<name>A0A1X6ML02_9APHY</name>
<dbReference type="OrthoDB" id="428658at2759"/>
<proteinExistence type="inferred from homology"/>
<dbReference type="Pfam" id="PF00849">
    <property type="entry name" value="PseudoU_synth_2"/>
    <property type="match status" value="1"/>
</dbReference>
<dbReference type="GO" id="GO:0000455">
    <property type="term" value="P:enzyme-directed rRNA pseudouridine synthesis"/>
    <property type="evidence" value="ECO:0007669"/>
    <property type="project" value="TreeGrafter"/>
</dbReference>
<keyword evidence="5" id="KW-1185">Reference proteome</keyword>
<dbReference type="AlphaFoldDB" id="A0A1X6ML02"/>
<reference evidence="4 5" key="1">
    <citation type="submission" date="2017-04" db="EMBL/GenBank/DDBJ databases">
        <title>Genome Sequence of the Model Brown-Rot Fungus Postia placenta SB12.</title>
        <authorList>
            <consortium name="DOE Joint Genome Institute"/>
            <person name="Gaskell J."/>
            <person name="Kersten P."/>
            <person name="Larrondo L.F."/>
            <person name="Canessa P."/>
            <person name="Martinez D."/>
            <person name="Hibbett D."/>
            <person name="Schmoll M."/>
            <person name="Kubicek C.P."/>
            <person name="Martinez A.T."/>
            <person name="Yadav J."/>
            <person name="Master E."/>
            <person name="Magnuson J.K."/>
            <person name="James T."/>
            <person name="Yaver D."/>
            <person name="Berka R."/>
            <person name="Labutti K."/>
            <person name="Lipzen A."/>
            <person name="Aerts A."/>
            <person name="Barry K."/>
            <person name="Henrissat B."/>
            <person name="Blanchette R."/>
            <person name="Grigoriev I."/>
            <person name="Cullen D."/>
        </authorList>
    </citation>
    <scope>NUCLEOTIDE SEQUENCE [LARGE SCALE GENOMIC DNA]</scope>
    <source>
        <strain evidence="4 5">MAD-698-R-SB12</strain>
    </source>
</reference>
<dbReference type="GO" id="GO:0009982">
    <property type="term" value="F:pseudouridine synthase activity"/>
    <property type="evidence" value="ECO:0007669"/>
    <property type="project" value="InterPro"/>
</dbReference>
<feature type="domain" description="Pseudouridine synthase RsuA/RluA-like" evidence="3">
    <location>
        <begin position="33"/>
        <end position="195"/>
    </location>
</feature>
<dbReference type="Proteomes" id="UP000194127">
    <property type="component" value="Unassembled WGS sequence"/>
</dbReference>
<gene>
    <name evidence="4" type="ORF">POSPLADRAFT_1037192</name>
</gene>
<evidence type="ECO:0000256" key="2">
    <source>
        <dbReference type="SAM" id="MobiDB-lite"/>
    </source>
</evidence>
<dbReference type="GeneID" id="36322153"/>
<comment type="similarity">
    <text evidence="1">Belongs to the pseudouridine synthase RluA family.</text>
</comment>
<sequence>MLAGRSSINVACVGTRRLSTLAKHALLYVDRGLLLVNKPSGLVCQYNRKDDREQNAHSDFNDFTDDLKRQLSLDADLLPLHRLDKATTGALAFALTHSHAQDLAEQFNAHTVKKSYLAIVRGGTASFPNRTGNIRGVLYTTNGRVSSEAQGQWEKRAITETDWEVLASSPVAPLSLVRLSPFTGHKHQLRVHMAKILKGKFTRYLPEGPNKRLRMTFGASLPRYFVRLCDRIKIPLSSELIHGGLWIEGKRVPIGKGGQTPTADATSPTSSDVYPETRAEDGNVDDILTALGGRWLGPGTASSKPTSSPPRKPRS</sequence>
<feature type="region of interest" description="Disordered" evidence="2">
    <location>
        <begin position="256"/>
        <end position="281"/>
    </location>
</feature>
<dbReference type="STRING" id="670580.A0A1X6ML02"/>